<feature type="transmembrane region" description="Helical" evidence="6">
    <location>
        <begin position="129"/>
        <end position="149"/>
    </location>
</feature>
<protein>
    <recommendedName>
        <fullName evidence="7">NADH:quinone oxidoreductase/Mrp antiporter transmembrane domain-containing protein</fullName>
    </recommendedName>
</protein>
<evidence type="ECO:0000259" key="7">
    <source>
        <dbReference type="Pfam" id="PF00361"/>
    </source>
</evidence>
<evidence type="ECO:0000256" key="5">
    <source>
        <dbReference type="RuleBase" id="RU000320"/>
    </source>
</evidence>
<comment type="caution">
    <text evidence="8">The sequence shown here is derived from an EMBL/GenBank/DDBJ whole genome shotgun (WGS) entry which is preliminary data.</text>
</comment>
<feature type="transmembrane region" description="Helical" evidence="6">
    <location>
        <begin position="242"/>
        <end position="265"/>
    </location>
</feature>
<organism evidence="8 9">
    <name type="scientific">Metallococcus carri</name>
    <dbReference type="NCBI Taxonomy" id="1656884"/>
    <lineage>
        <taxon>Bacteria</taxon>
        <taxon>Bacillati</taxon>
        <taxon>Actinomycetota</taxon>
        <taxon>Actinomycetes</taxon>
        <taxon>Micrococcales</taxon>
        <taxon>Dermacoccaceae</taxon>
        <taxon>Metallococcus</taxon>
    </lineage>
</organism>
<sequence length="476" mass="48928">MKVSVNWLTLLPVLVPALAAILVLLVDAVLPRRTALHWWFAAAALVGGMVATVPAARAPVRTLCGSGQPCLYAADRVTAALQLAAFACSLVAVLLAVPVRRASRLTAVEASAVLSATAGAVGVGAARDLGAWLVLLELATLPLVALVAFRARRTAVDGALSMLTTALTSFGVTAVGAALWFSATGSATFLGDAAAQAMLDDDKRRGVVLAVLLLVAGVAFKLSLAPFHAWTPEAFDGASTPIGALLATTSKIAAVAALVVVLRSASAISSSTLYVLGALALASMTLGNLMALREQRTLRFLAWSTIAQAGWVVLPLSTVDRPGLPASVAYLVVYAVATLVVFAVVTLVAHADGRDAATDLSAYRGILRTRPVAGLALALALLVLAGLPPGVVGLVAKVAAIVPVVHQHAWWLAIGAALNAMLGVAVYLRWLWLLWQPAGAAQRDPAHPVHRVVVALGLLALVVTSVLPGTVLAFLR</sequence>
<feature type="transmembrane region" description="Helical" evidence="6">
    <location>
        <begin position="408"/>
        <end position="432"/>
    </location>
</feature>
<dbReference type="PANTHER" id="PTHR22773">
    <property type="entry name" value="NADH DEHYDROGENASE"/>
    <property type="match status" value="1"/>
</dbReference>
<feature type="domain" description="NADH:quinone oxidoreductase/Mrp antiporter transmembrane" evidence="7">
    <location>
        <begin position="127"/>
        <end position="417"/>
    </location>
</feature>
<evidence type="ECO:0000256" key="3">
    <source>
        <dbReference type="ARBA" id="ARBA00022989"/>
    </source>
</evidence>
<feature type="transmembrane region" description="Helical" evidence="6">
    <location>
        <begin position="271"/>
        <end position="291"/>
    </location>
</feature>
<evidence type="ECO:0000256" key="1">
    <source>
        <dbReference type="ARBA" id="ARBA00004127"/>
    </source>
</evidence>
<feature type="transmembrane region" description="Helical" evidence="6">
    <location>
        <begin position="207"/>
        <end position="230"/>
    </location>
</feature>
<gene>
    <name evidence="8" type="ORF">G9U51_05465</name>
</gene>
<feature type="transmembrane region" description="Helical" evidence="6">
    <location>
        <begin position="372"/>
        <end position="396"/>
    </location>
</feature>
<keyword evidence="4 6" id="KW-0472">Membrane</keyword>
<keyword evidence="2 5" id="KW-0812">Transmembrane</keyword>
<reference evidence="8" key="1">
    <citation type="submission" date="2020-03" db="EMBL/GenBank/DDBJ databases">
        <title>Draft sequencing of Calidifontibacter sp. DB0510.</title>
        <authorList>
            <person name="Kim D.-U."/>
        </authorList>
    </citation>
    <scope>NUCLEOTIDE SEQUENCE</scope>
    <source>
        <strain evidence="8">DB0510</strain>
    </source>
</reference>
<feature type="transmembrane region" description="Helical" evidence="6">
    <location>
        <begin position="77"/>
        <end position="98"/>
    </location>
</feature>
<feature type="transmembrane region" description="Helical" evidence="6">
    <location>
        <begin position="328"/>
        <end position="351"/>
    </location>
</feature>
<keyword evidence="9" id="KW-1185">Reference proteome</keyword>
<proteinExistence type="predicted"/>
<dbReference type="GO" id="GO:0016020">
    <property type="term" value="C:membrane"/>
    <property type="evidence" value="ECO:0007669"/>
    <property type="project" value="UniProtKB-SubCell"/>
</dbReference>
<evidence type="ECO:0000256" key="6">
    <source>
        <dbReference type="SAM" id="Phobius"/>
    </source>
</evidence>
<feature type="transmembrane region" description="Helical" evidence="6">
    <location>
        <begin position="161"/>
        <end position="181"/>
    </location>
</feature>
<dbReference type="GO" id="GO:0012505">
    <property type="term" value="C:endomembrane system"/>
    <property type="evidence" value="ECO:0007669"/>
    <property type="project" value="UniProtKB-SubCell"/>
</dbReference>
<comment type="subcellular location">
    <subcellularLocation>
        <location evidence="1">Endomembrane system</location>
        <topology evidence="1">Multi-pass membrane protein</topology>
    </subcellularLocation>
    <subcellularLocation>
        <location evidence="5">Membrane</location>
        <topology evidence="5">Multi-pass membrane protein</topology>
    </subcellularLocation>
</comment>
<keyword evidence="3 6" id="KW-1133">Transmembrane helix</keyword>
<dbReference type="RefSeq" id="WP_166194380.1">
    <property type="nucleotide sequence ID" value="NZ_JAAOIV010000003.1"/>
</dbReference>
<dbReference type="InterPro" id="IPR001750">
    <property type="entry name" value="ND/Mrp_TM"/>
</dbReference>
<dbReference type="AlphaFoldDB" id="A0A967E9V8"/>
<dbReference type="Pfam" id="PF00361">
    <property type="entry name" value="Proton_antipo_M"/>
    <property type="match status" value="1"/>
</dbReference>
<name>A0A967E9V8_9MICO</name>
<evidence type="ECO:0000313" key="9">
    <source>
        <dbReference type="Proteomes" id="UP000744769"/>
    </source>
</evidence>
<evidence type="ECO:0000313" key="8">
    <source>
        <dbReference type="EMBL" id="NHN55234.1"/>
    </source>
</evidence>
<feature type="transmembrane region" description="Helical" evidence="6">
    <location>
        <begin position="298"/>
        <end position="316"/>
    </location>
</feature>
<evidence type="ECO:0000256" key="4">
    <source>
        <dbReference type="ARBA" id="ARBA00023136"/>
    </source>
</evidence>
<dbReference type="EMBL" id="JAAOIV010000003">
    <property type="protein sequence ID" value="NHN55234.1"/>
    <property type="molecule type" value="Genomic_DNA"/>
</dbReference>
<evidence type="ECO:0000256" key="2">
    <source>
        <dbReference type="ARBA" id="ARBA00022692"/>
    </source>
</evidence>
<dbReference type="Proteomes" id="UP000744769">
    <property type="component" value="Unassembled WGS sequence"/>
</dbReference>
<feature type="transmembrane region" description="Helical" evidence="6">
    <location>
        <begin position="452"/>
        <end position="475"/>
    </location>
</feature>
<feature type="transmembrane region" description="Helical" evidence="6">
    <location>
        <begin position="38"/>
        <end position="57"/>
    </location>
</feature>
<accession>A0A967E9V8</accession>
<feature type="transmembrane region" description="Helical" evidence="6">
    <location>
        <begin position="6"/>
        <end position="26"/>
    </location>
</feature>